<comment type="caution">
    <text evidence="2">The sequence shown here is derived from an EMBL/GenBank/DDBJ whole genome shotgun (WGS) entry which is preliminary data.</text>
</comment>
<dbReference type="EMBL" id="WBMT01000021">
    <property type="protein sequence ID" value="KAB2342621.1"/>
    <property type="molecule type" value="Genomic_DNA"/>
</dbReference>
<proteinExistence type="predicted"/>
<evidence type="ECO:0000256" key="1">
    <source>
        <dbReference type="SAM" id="MobiDB-lite"/>
    </source>
</evidence>
<accession>A0A6H9YFJ8</accession>
<dbReference type="AlphaFoldDB" id="A0A6H9YFJ8"/>
<gene>
    <name evidence="2" type="ORF">F8566_36845</name>
</gene>
<dbReference type="RefSeq" id="WP_151566617.1">
    <property type="nucleotide sequence ID" value="NZ_WBMT01000021.1"/>
</dbReference>
<sequence length="121" mass="13124">MGRFRVVFTEEQNLSGTLLTEITVDAARLVLLSADNDALLDVPVDVVQSADRGSTARTERLRGTHSNHGRAWTAQEEAELRRLWSEGKGVQEIAERLGRSRGAVGSAARRLGLVDKPVGSS</sequence>
<dbReference type="Proteomes" id="UP000468735">
    <property type="component" value="Unassembled WGS sequence"/>
</dbReference>
<evidence type="ECO:0000313" key="2">
    <source>
        <dbReference type="EMBL" id="KAB2342621.1"/>
    </source>
</evidence>
<dbReference type="Gene3D" id="1.10.10.60">
    <property type="entry name" value="Homeodomain-like"/>
    <property type="match status" value="1"/>
</dbReference>
<protein>
    <submittedName>
        <fullName evidence="2">Uncharacterized protein</fullName>
    </submittedName>
</protein>
<name>A0A6H9YFJ8_9ACTN</name>
<organism evidence="2 3">
    <name type="scientific">Actinomadura rudentiformis</name>
    <dbReference type="NCBI Taxonomy" id="359158"/>
    <lineage>
        <taxon>Bacteria</taxon>
        <taxon>Bacillati</taxon>
        <taxon>Actinomycetota</taxon>
        <taxon>Actinomycetes</taxon>
        <taxon>Streptosporangiales</taxon>
        <taxon>Thermomonosporaceae</taxon>
        <taxon>Actinomadura</taxon>
    </lineage>
</organism>
<reference evidence="2 3" key="1">
    <citation type="submission" date="2019-09" db="EMBL/GenBank/DDBJ databases">
        <title>Actinomadura physcomitrii sp. nov., a novel actinomycete isolated from moss [Physcomitrium sphaericum (Ludw) Fuernr].</title>
        <authorList>
            <person name="Zhuang X."/>
            <person name="Liu C."/>
        </authorList>
    </citation>
    <scope>NUCLEOTIDE SEQUENCE [LARGE SCALE GENOMIC DNA]</scope>
    <source>
        <strain evidence="2 3">HMC1</strain>
    </source>
</reference>
<dbReference type="OrthoDB" id="3483390at2"/>
<evidence type="ECO:0000313" key="3">
    <source>
        <dbReference type="Proteomes" id="UP000468735"/>
    </source>
</evidence>
<feature type="region of interest" description="Disordered" evidence="1">
    <location>
        <begin position="51"/>
        <end position="72"/>
    </location>
</feature>
<keyword evidence="3" id="KW-1185">Reference proteome</keyword>